<dbReference type="InterPro" id="IPR051176">
    <property type="entry name" value="Cent_Immune-Sig_Mod"/>
</dbReference>
<protein>
    <recommendedName>
        <fullName evidence="3">FHA domain-containing protein</fullName>
    </recommendedName>
</protein>
<evidence type="ECO:0000259" key="3">
    <source>
        <dbReference type="PROSITE" id="PS50006"/>
    </source>
</evidence>
<feature type="transmembrane region" description="Helical" evidence="2">
    <location>
        <begin position="723"/>
        <end position="745"/>
    </location>
</feature>
<feature type="domain" description="FHA" evidence="3">
    <location>
        <begin position="40"/>
        <end position="101"/>
    </location>
</feature>
<feature type="compositionally biased region" description="Polar residues" evidence="1">
    <location>
        <begin position="657"/>
        <end position="666"/>
    </location>
</feature>
<dbReference type="PANTHER" id="PTHR15715:SF37">
    <property type="entry name" value="LD47843P"/>
    <property type="match status" value="1"/>
</dbReference>
<dbReference type="PROSITE" id="PS50006">
    <property type="entry name" value="FHA_DOMAIN"/>
    <property type="match status" value="1"/>
</dbReference>
<dbReference type="GO" id="GO:0005737">
    <property type="term" value="C:cytoplasm"/>
    <property type="evidence" value="ECO:0007669"/>
    <property type="project" value="TreeGrafter"/>
</dbReference>
<keyword evidence="2" id="KW-0472">Membrane</keyword>
<evidence type="ECO:0000313" key="5">
    <source>
        <dbReference type="Proteomes" id="UP001174694"/>
    </source>
</evidence>
<feature type="compositionally biased region" description="Basic and acidic residues" evidence="1">
    <location>
        <begin position="531"/>
        <end position="543"/>
    </location>
</feature>
<dbReference type="EMBL" id="JANBVO010000002">
    <property type="protein sequence ID" value="KAJ9156346.1"/>
    <property type="molecule type" value="Genomic_DNA"/>
</dbReference>
<feature type="region of interest" description="Disordered" evidence="1">
    <location>
        <begin position="530"/>
        <end position="589"/>
    </location>
</feature>
<keyword evidence="2" id="KW-1133">Transmembrane helix</keyword>
<comment type="caution">
    <text evidence="4">The sequence shown here is derived from an EMBL/GenBank/DDBJ whole genome shotgun (WGS) entry which is preliminary data.</text>
</comment>
<feature type="region of interest" description="Disordered" evidence="1">
    <location>
        <begin position="206"/>
        <end position="384"/>
    </location>
</feature>
<dbReference type="Pfam" id="PF00498">
    <property type="entry name" value="FHA"/>
    <property type="match status" value="1"/>
</dbReference>
<organism evidence="4 5">
    <name type="scientific">Pleurostoma richardsiae</name>
    <dbReference type="NCBI Taxonomy" id="41990"/>
    <lineage>
        <taxon>Eukaryota</taxon>
        <taxon>Fungi</taxon>
        <taxon>Dikarya</taxon>
        <taxon>Ascomycota</taxon>
        <taxon>Pezizomycotina</taxon>
        <taxon>Sordariomycetes</taxon>
        <taxon>Sordariomycetidae</taxon>
        <taxon>Calosphaeriales</taxon>
        <taxon>Pleurostomataceae</taxon>
        <taxon>Pleurostoma</taxon>
    </lineage>
</organism>
<dbReference type="AlphaFoldDB" id="A0AA38SB28"/>
<name>A0AA38SB28_9PEZI</name>
<feature type="compositionally biased region" description="Acidic residues" evidence="1">
    <location>
        <begin position="263"/>
        <end position="273"/>
    </location>
</feature>
<dbReference type="Gene3D" id="2.60.200.20">
    <property type="match status" value="1"/>
</dbReference>
<reference evidence="4" key="1">
    <citation type="submission" date="2022-07" db="EMBL/GenBank/DDBJ databases">
        <title>Fungi with potential for degradation of polypropylene.</title>
        <authorList>
            <person name="Gostincar C."/>
        </authorList>
    </citation>
    <scope>NUCLEOTIDE SEQUENCE</scope>
    <source>
        <strain evidence="4">EXF-13308</strain>
    </source>
</reference>
<keyword evidence="5" id="KW-1185">Reference proteome</keyword>
<feature type="region of interest" description="Disordered" evidence="1">
    <location>
        <begin position="656"/>
        <end position="713"/>
    </location>
</feature>
<dbReference type="PANTHER" id="PTHR15715">
    <property type="entry name" value="CENTROSOMAL PROTEIN OF 170 KDA"/>
    <property type="match status" value="1"/>
</dbReference>
<sequence>MAVTTGSPDEGILVHLSVEESDPVTDPNRHIRLTRNKPTISVGRASKTASKGFVSSEGNAWFDSRVMSRKHAEILADFDTMTVYIKDIGSLHGTYINGDDQPISTDTPYTLHNGDSVRFGISIFCGSDSYPPLSVTVGIEHLDNVKNADRVDIVDCSARRVFRVSAPEYTEDSDDDEPSIMGQTPTAIDLTQDVTDTKVSQHEALNGRIIDLTSPPPTSPDPTTQPMSGESVPTSETAHHTTLAAKQGGARHVAMSKSPREEMEAESVGDYDEDSIRLSDSDEDSKLGDSDAESDIENTSDSPEDHHGQRIEMSSQSDGEERELSPEDYSSDDEESLAEDPDEQPLWDAESEELDAEDDFDADFAATLAPNDLPPLKSDATNASSYNRPLGSTFVHPPLPSIAPLMRASIPSDALMPKSYLSSSSKSTAEALGAKTGKQEYFEARQVNKITAFQQGNSNSYPSPPDMSVTHETDALPKATQAVVTSSKEAVSSVVVSTDQEVEAQGDVPPKPETLVQDTVAEPFEEGVIGIKERHEEEPRADVSEEPQGGPAEAASSFPPHNPWLETGEQFLNSPPQENRPMPYARSESEEAMTSAFAFHQYKMAMAAKDSGAELEGNSSNLPTHRTHVALVDILTGSKRKAADISTLSREEIIWSSAESPQSTGEENGAVKTATADAQKSVEAVDQRPTGSVQLISPPASPSQPTLDEQRPTKKLRTIAERVGYAALGGATVGAMILGSLIYTAPSLA</sequence>
<evidence type="ECO:0000313" key="4">
    <source>
        <dbReference type="EMBL" id="KAJ9156346.1"/>
    </source>
</evidence>
<dbReference type="SUPFAM" id="SSF49879">
    <property type="entry name" value="SMAD/FHA domain"/>
    <property type="match status" value="1"/>
</dbReference>
<feature type="compositionally biased region" description="Acidic residues" evidence="1">
    <location>
        <begin position="329"/>
        <end position="362"/>
    </location>
</feature>
<dbReference type="InterPro" id="IPR008984">
    <property type="entry name" value="SMAD_FHA_dom_sf"/>
</dbReference>
<gene>
    <name evidence="4" type="ORF">NKR23_g1267</name>
</gene>
<dbReference type="SMART" id="SM00240">
    <property type="entry name" value="FHA"/>
    <property type="match status" value="1"/>
</dbReference>
<accession>A0AA38SB28</accession>
<feature type="compositionally biased region" description="Basic and acidic residues" evidence="1">
    <location>
        <begin position="274"/>
        <end position="289"/>
    </location>
</feature>
<evidence type="ECO:0000256" key="1">
    <source>
        <dbReference type="SAM" id="MobiDB-lite"/>
    </source>
</evidence>
<feature type="compositionally biased region" description="Polar residues" evidence="1">
    <location>
        <begin position="227"/>
        <end position="236"/>
    </location>
</feature>
<proteinExistence type="predicted"/>
<evidence type="ECO:0000256" key="2">
    <source>
        <dbReference type="SAM" id="Phobius"/>
    </source>
</evidence>
<dbReference type="InterPro" id="IPR000253">
    <property type="entry name" value="FHA_dom"/>
</dbReference>
<keyword evidence="2" id="KW-0812">Transmembrane</keyword>
<dbReference type="Proteomes" id="UP001174694">
    <property type="component" value="Unassembled WGS sequence"/>
</dbReference>